<dbReference type="HOGENOM" id="CLU_2406604_0_0_6"/>
<reference evidence="1 2" key="1">
    <citation type="journal article" date="2008" name="BMC Genomics">
        <title>Acidithiobacillus ferrooxidans metabolism: from genome sequence to industrial applications.</title>
        <authorList>
            <person name="Valdes J."/>
            <person name="Pedroso I."/>
            <person name="Quatrini R."/>
            <person name="Dodson R.J."/>
            <person name="Tettelin H."/>
            <person name="Blake R.II."/>
            <person name="Eisen J.A."/>
            <person name="Holmes D.S."/>
        </authorList>
    </citation>
    <scope>NUCLEOTIDE SEQUENCE [LARGE SCALE GENOMIC DNA]</scope>
    <source>
        <strain evidence="2">ATCC 23270 / DSM 14882 / CIP 104768 / NCIMB 8455</strain>
    </source>
</reference>
<accession>B7J8A5</accession>
<dbReference type="RefSeq" id="WP_012606865.1">
    <property type="nucleotide sequence ID" value="NC_011761.1"/>
</dbReference>
<dbReference type="Proteomes" id="UP000001362">
    <property type="component" value="Chromosome"/>
</dbReference>
<keyword evidence="2" id="KW-1185">Reference proteome</keyword>
<sequence length="92" mass="9930">MQPCDSCHACSFPDKVAQAKASLPAQWVAELTEEEAPDHIWLTAGNLYADMVAQGGVPPESFLQMLSGGEMTDEDRAWAERSLADIGVPTTH</sequence>
<dbReference type="AlphaFoldDB" id="B7J8A5"/>
<dbReference type="GeneID" id="65280459"/>
<organism evidence="1 2">
    <name type="scientific">Acidithiobacillus ferrooxidans (strain ATCC 23270 / DSM 14882 / CIP 104768 / NCIMB 8455)</name>
    <name type="common">Ferrobacillus ferrooxidans (strain ATCC 23270)</name>
    <dbReference type="NCBI Taxonomy" id="243159"/>
    <lineage>
        <taxon>Bacteria</taxon>
        <taxon>Pseudomonadati</taxon>
        <taxon>Pseudomonadota</taxon>
        <taxon>Acidithiobacillia</taxon>
        <taxon>Acidithiobacillales</taxon>
        <taxon>Acidithiobacillaceae</taxon>
        <taxon>Acidithiobacillus</taxon>
    </lineage>
</organism>
<evidence type="ECO:0000313" key="2">
    <source>
        <dbReference type="Proteomes" id="UP000001362"/>
    </source>
</evidence>
<dbReference type="KEGG" id="afr:AFE_1174"/>
<name>B7J8A5_ACIF2</name>
<dbReference type="EMBL" id="CP001219">
    <property type="protein sequence ID" value="ACK79407.1"/>
    <property type="molecule type" value="Genomic_DNA"/>
</dbReference>
<proteinExistence type="predicted"/>
<gene>
    <name evidence="1" type="ordered locus">AFE_1174</name>
</gene>
<evidence type="ECO:0000313" key="1">
    <source>
        <dbReference type="EMBL" id="ACK79407.1"/>
    </source>
</evidence>
<protein>
    <submittedName>
        <fullName evidence="1">Uncharacterized protein</fullName>
    </submittedName>
</protein>
<dbReference type="PaxDb" id="243159-AFE_1174"/>